<evidence type="ECO:0000256" key="1">
    <source>
        <dbReference type="SAM" id="MobiDB-lite"/>
    </source>
</evidence>
<proteinExistence type="inferred from homology"/>
<reference evidence="3 4" key="1">
    <citation type="submission" date="2024-10" db="EMBL/GenBank/DDBJ databases">
        <title>Updated reference genomes for cyclostephanoid diatoms.</title>
        <authorList>
            <person name="Roberts W.R."/>
            <person name="Alverson A.J."/>
        </authorList>
    </citation>
    <scope>NUCLEOTIDE SEQUENCE [LARGE SCALE GENOMIC DNA]</scope>
    <source>
        <strain evidence="3 4">AJA010-31</strain>
    </source>
</reference>
<dbReference type="PANTHER" id="PTHR33383:SF1">
    <property type="entry name" value="MEMBRANE PROTEIN INSERTION EFFICIENCY FACTOR-RELATED"/>
    <property type="match status" value="1"/>
</dbReference>
<organism evidence="3 4">
    <name type="scientific">Cyclotella atomus</name>
    <dbReference type="NCBI Taxonomy" id="382360"/>
    <lineage>
        <taxon>Eukaryota</taxon>
        <taxon>Sar</taxon>
        <taxon>Stramenopiles</taxon>
        <taxon>Ochrophyta</taxon>
        <taxon>Bacillariophyta</taxon>
        <taxon>Coscinodiscophyceae</taxon>
        <taxon>Thalassiosirophycidae</taxon>
        <taxon>Stephanodiscales</taxon>
        <taxon>Stephanodiscaceae</taxon>
        <taxon>Cyclotella</taxon>
    </lineage>
</organism>
<feature type="region of interest" description="Disordered" evidence="1">
    <location>
        <begin position="112"/>
        <end position="141"/>
    </location>
</feature>
<dbReference type="PANTHER" id="PTHR33383">
    <property type="entry name" value="MEMBRANE PROTEIN INSERTION EFFICIENCY FACTOR-RELATED"/>
    <property type="match status" value="1"/>
</dbReference>
<dbReference type="EMBL" id="JALLPJ020001211">
    <property type="protein sequence ID" value="KAL3774048.1"/>
    <property type="molecule type" value="Genomic_DNA"/>
</dbReference>
<gene>
    <name evidence="3" type="ORF">ACHAWO_005255</name>
</gene>
<evidence type="ECO:0000313" key="3">
    <source>
        <dbReference type="EMBL" id="KAL3774048.1"/>
    </source>
</evidence>
<dbReference type="NCBIfam" id="TIGR00278">
    <property type="entry name" value="membrane protein insertion efficiency factor YidD"/>
    <property type="match status" value="1"/>
</dbReference>
<dbReference type="HAMAP" id="MF_00386">
    <property type="entry name" value="UPF0161_YidD"/>
    <property type="match status" value="1"/>
</dbReference>
<feature type="compositionally biased region" description="Basic and acidic residues" evidence="1">
    <location>
        <begin position="129"/>
        <end position="138"/>
    </location>
</feature>
<comment type="caution">
    <text evidence="3">The sequence shown here is derived from an EMBL/GenBank/DDBJ whole genome shotgun (WGS) entry which is preliminary data.</text>
</comment>
<protein>
    <recommendedName>
        <fullName evidence="5">Membrane protein insertion efficiency factor</fullName>
    </recommendedName>
</protein>
<dbReference type="InterPro" id="IPR002696">
    <property type="entry name" value="Membr_insert_effic_factor_YidD"/>
</dbReference>
<keyword evidence="4" id="KW-1185">Reference proteome</keyword>
<evidence type="ECO:0000256" key="2">
    <source>
        <dbReference type="SAM" id="SignalP"/>
    </source>
</evidence>
<feature type="chain" id="PRO_5044803995" description="Membrane protein insertion efficiency factor" evidence="2">
    <location>
        <begin position="24"/>
        <end position="223"/>
    </location>
</feature>
<dbReference type="SMART" id="SM01234">
    <property type="entry name" value="Haemolytic"/>
    <property type="match status" value="1"/>
</dbReference>
<accession>A0ABD3NDF3</accession>
<name>A0ABD3NDF3_9STRA</name>
<dbReference type="Proteomes" id="UP001530400">
    <property type="component" value="Unassembled WGS sequence"/>
</dbReference>
<sequence length="223" mass="24326">MTPCPRFVLLFFVALLTSGAADACQSCLLDLTRGGFLGSTEKKGSSTFHASSVPIGIASGNVFKRTVPSLRSVGLDHALGFLLVRKLITSLNTKEINDSTIPKVQEMTTKFRHQLRSKSESDTVENDAGSEKQTKSQEGEAEIMSQSMIMAIGFYKQFISPLLPPACRFLPTCSQYGVQAIKEFGPSKGVILTAWRLARCSPFGGRGYDPPKWPPVAYNYGSY</sequence>
<feature type="signal peptide" evidence="2">
    <location>
        <begin position="1"/>
        <end position="23"/>
    </location>
</feature>
<dbReference type="AlphaFoldDB" id="A0ABD3NDF3"/>
<dbReference type="Pfam" id="PF01809">
    <property type="entry name" value="YidD"/>
    <property type="match status" value="1"/>
</dbReference>
<evidence type="ECO:0008006" key="5">
    <source>
        <dbReference type="Google" id="ProtNLM"/>
    </source>
</evidence>
<keyword evidence="2" id="KW-0732">Signal</keyword>
<evidence type="ECO:0000313" key="4">
    <source>
        <dbReference type="Proteomes" id="UP001530400"/>
    </source>
</evidence>